<evidence type="ECO:0000313" key="1">
    <source>
        <dbReference type="EMBL" id="MCV0324389.1"/>
    </source>
</evidence>
<name>A0ABT2XEN0_9GAMM</name>
<dbReference type="RefSeq" id="WP_197612467.1">
    <property type="nucleotide sequence ID" value="NZ_JAHWBK010000005.1"/>
</dbReference>
<evidence type="ECO:0008006" key="3">
    <source>
        <dbReference type="Google" id="ProtNLM"/>
    </source>
</evidence>
<comment type="caution">
    <text evidence="1">The sequence shown here is derived from an EMBL/GenBank/DDBJ whole genome shotgun (WGS) entry which is preliminary data.</text>
</comment>
<gene>
    <name evidence="1" type="ORF">KYJ44_08670</name>
</gene>
<reference evidence="1 2" key="1">
    <citation type="submission" date="2021-07" db="EMBL/GenBank/DDBJ databases">
        <title>Clinical implication of Pseudomonas aeruginosa: further insight on the antimicrobial resistance.</title>
        <authorList>
            <person name="Macori G."/>
            <person name="Fanning S."/>
            <person name="Alqahtani A."/>
        </authorList>
    </citation>
    <scope>NUCLEOTIDE SEQUENCE [LARGE SCALE GENOMIC DNA]</scope>
    <source>
        <strain evidence="1 2">CFS3442</strain>
    </source>
</reference>
<protein>
    <recommendedName>
        <fullName evidence="3">HEAT repeat domain-containing protein</fullName>
    </recommendedName>
</protein>
<dbReference type="EMBL" id="JAHWBK010000005">
    <property type="protein sequence ID" value="MCV0324389.1"/>
    <property type="molecule type" value="Genomic_DNA"/>
</dbReference>
<organism evidence="1 2">
    <name type="scientific">Stenotrophomonas riyadhensis</name>
    <dbReference type="NCBI Taxonomy" id="2859893"/>
    <lineage>
        <taxon>Bacteria</taxon>
        <taxon>Pseudomonadati</taxon>
        <taxon>Pseudomonadota</taxon>
        <taxon>Gammaproteobacteria</taxon>
        <taxon>Lysobacterales</taxon>
        <taxon>Lysobacteraceae</taxon>
        <taxon>Stenotrophomonas</taxon>
    </lineage>
</organism>
<evidence type="ECO:0000313" key="2">
    <source>
        <dbReference type="Proteomes" id="UP001208054"/>
    </source>
</evidence>
<keyword evidence="2" id="KW-1185">Reference proteome</keyword>
<proteinExistence type="predicted"/>
<sequence length="201" mass="22534">MSERITASQLMDRLMSDPEFVRREQEREAQRMKAAGILAEAEAGLVRELRGAGVNVDSVWDLVGWKGDNDAALRVLLAHAPILYPERVREGILRALATPGARTWWPHLVELYESDTLGLPPQIDYLTAGVLSAAADDTVIDDVIRLASDPNAGFKRVLLLFALKKSRNPRAKMLLNELRSDPVIGKEVKRMRRLERLQGKM</sequence>
<accession>A0ABT2XEN0</accession>
<dbReference type="Proteomes" id="UP001208054">
    <property type="component" value="Unassembled WGS sequence"/>
</dbReference>